<keyword evidence="6 9" id="KW-1133">Transmembrane helix</keyword>
<dbReference type="EMBL" id="SNXZ01000002">
    <property type="protein sequence ID" value="TDQ01324.1"/>
    <property type="molecule type" value="Genomic_DNA"/>
</dbReference>
<evidence type="ECO:0000256" key="2">
    <source>
        <dbReference type="ARBA" id="ARBA00010735"/>
    </source>
</evidence>
<evidence type="ECO:0000256" key="7">
    <source>
        <dbReference type="ARBA" id="ARBA00023136"/>
    </source>
</evidence>
<keyword evidence="7 9" id="KW-0472">Membrane</keyword>
<sequence length="245" mass="24522">MWRTLDKDLVRGVGALAAAVAVNGLSFGAISVAAALPLWVPVAMSLLVFAGSSQYLVVGVVAAGGSPVAAVLGGLVLNSRHLPFGLAIGQVVGDRLATRLLGSHLLVDESVAFALSQKDSKQARSAFWLCGGALFVSWNVSVVIGALAGQLVSNPNALGLDAVFPAAMLALVLPALKDRTTLGAALAGAAVALATTPFLPTGLPVLLSLAGLLVTLTSPSKRDRDAAQPARTAAGGGKSGEADQS</sequence>
<evidence type="ECO:0000256" key="9">
    <source>
        <dbReference type="SAM" id="Phobius"/>
    </source>
</evidence>
<feature type="transmembrane region" description="Helical" evidence="9">
    <location>
        <begin position="55"/>
        <end position="77"/>
    </location>
</feature>
<dbReference type="Pfam" id="PF03591">
    <property type="entry name" value="AzlC"/>
    <property type="match status" value="1"/>
</dbReference>
<protein>
    <submittedName>
        <fullName evidence="10">4-azaleucine resistance transporter AzlC</fullName>
    </submittedName>
</protein>
<evidence type="ECO:0000256" key="8">
    <source>
        <dbReference type="SAM" id="MobiDB-lite"/>
    </source>
</evidence>
<evidence type="ECO:0000313" key="10">
    <source>
        <dbReference type="EMBL" id="TDQ01324.1"/>
    </source>
</evidence>
<reference evidence="10 11" key="1">
    <citation type="submission" date="2019-03" db="EMBL/GenBank/DDBJ databases">
        <title>Genomic Encyclopedia of Type Strains, Phase IV (KMG-IV): sequencing the most valuable type-strain genomes for metagenomic binning, comparative biology and taxonomic classification.</title>
        <authorList>
            <person name="Goeker M."/>
        </authorList>
    </citation>
    <scope>NUCLEOTIDE SEQUENCE [LARGE SCALE GENOMIC DNA]</scope>
    <source>
        <strain evidence="10 11">DSM 45361</strain>
    </source>
</reference>
<dbReference type="InterPro" id="IPR011606">
    <property type="entry name" value="Brnchd-chn_aa_trnsp_permease"/>
</dbReference>
<keyword evidence="4" id="KW-1003">Cell membrane</keyword>
<gene>
    <name evidence="10" type="ORF">EV186_1021192</name>
</gene>
<comment type="caution">
    <text evidence="10">The sequence shown here is derived from an EMBL/GenBank/DDBJ whole genome shotgun (WGS) entry which is preliminary data.</text>
</comment>
<dbReference type="PANTHER" id="PTHR34979:SF1">
    <property type="entry name" value="INNER MEMBRANE PROTEIN YGAZ"/>
    <property type="match status" value="1"/>
</dbReference>
<comment type="subcellular location">
    <subcellularLocation>
        <location evidence="1">Cell membrane</location>
        <topology evidence="1">Multi-pass membrane protein</topology>
    </subcellularLocation>
</comment>
<keyword evidence="5 9" id="KW-0812">Transmembrane</keyword>
<evidence type="ECO:0000256" key="1">
    <source>
        <dbReference type="ARBA" id="ARBA00004651"/>
    </source>
</evidence>
<dbReference type="PANTHER" id="PTHR34979">
    <property type="entry name" value="INNER MEMBRANE PROTEIN YGAZ"/>
    <property type="match status" value="1"/>
</dbReference>
<feature type="transmembrane region" description="Helical" evidence="9">
    <location>
        <begin position="157"/>
        <end position="176"/>
    </location>
</feature>
<evidence type="ECO:0000256" key="4">
    <source>
        <dbReference type="ARBA" id="ARBA00022475"/>
    </source>
</evidence>
<organism evidence="10 11">
    <name type="scientific">Labedaea rhizosphaerae</name>
    <dbReference type="NCBI Taxonomy" id="598644"/>
    <lineage>
        <taxon>Bacteria</taxon>
        <taxon>Bacillati</taxon>
        <taxon>Actinomycetota</taxon>
        <taxon>Actinomycetes</taxon>
        <taxon>Pseudonocardiales</taxon>
        <taxon>Pseudonocardiaceae</taxon>
        <taxon>Labedaea</taxon>
    </lineage>
</organism>
<accession>A0A4R6SHP1</accession>
<feature type="transmembrane region" description="Helical" evidence="9">
    <location>
        <begin position="12"/>
        <end position="35"/>
    </location>
</feature>
<name>A0A4R6SHP1_LABRH</name>
<evidence type="ECO:0000313" key="11">
    <source>
        <dbReference type="Proteomes" id="UP000295444"/>
    </source>
</evidence>
<feature type="region of interest" description="Disordered" evidence="8">
    <location>
        <begin position="220"/>
        <end position="245"/>
    </location>
</feature>
<dbReference type="AlphaFoldDB" id="A0A4R6SHP1"/>
<evidence type="ECO:0000256" key="5">
    <source>
        <dbReference type="ARBA" id="ARBA00022692"/>
    </source>
</evidence>
<comment type="similarity">
    <text evidence="2">Belongs to the AzlC family.</text>
</comment>
<evidence type="ECO:0000256" key="6">
    <source>
        <dbReference type="ARBA" id="ARBA00022989"/>
    </source>
</evidence>
<keyword evidence="11" id="KW-1185">Reference proteome</keyword>
<dbReference type="GO" id="GO:1903785">
    <property type="term" value="P:L-valine transmembrane transport"/>
    <property type="evidence" value="ECO:0007669"/>
    <property type="project" value="TreeGrafter"/>
</dbReference>
<feature type="transmembrane region" description="Helical" evidence="9">
    <location>
        <begin position="188"/>
        <end position="214"/>
    </location>
</feature>
<dbReference type="GO" id="GO:0005886">
    <property type="term" value="C:plasma membrane"/>
    <property type="evidence" value="ECO:0007669"/>
    <property type="project" value="UniProtKB-SubCell"/>
</dbReference>
<keyword evidence="3" id="KW-0813">Transport</keyword>
<dbReference type="Proteomes" id="UP000295444">
    <property type="component" value="Unassembled WGS sequence"/>
</dbReference>
<feature type="transmembrane region" description="Helical" evidence="9">
    <location>
        <begin position="126"/>
        <end position="151"/>
    </location>
</feature>
<evidence type="ECO:0000256" key="3">
    <source>
        <dbReference type="ARBA" id="ARBA00022448"/>
    </source>
</evidence>
<proteinExistence type="inferred from homology"/>